<feature type="compositionally biased region" description="Polar residues" evidence="1">
    <location>
        <begin position="204"/>
        <end position="215"/>
    </location>
</feature>
<dbReference type="VEuPathDB" id="VectorBase:CSON000783"/>
<evidence type="ECO:0000313" key="3">
    <source>
        <dbReference type="EMBL" id="SSX29036.1"/>
    </source>
</evidence>
<feature type="compositionally biased region" description="Polar residues" evidence="1">
    <location>
        <begin position="501"/>
        <end position="516"/>
    </location>
</feature>
<reference evidence="3" key="1">
    <citation type="submission" date="2018-07" db="EMBL/GenBank/DDBJ databases">
        <authorList>
            <person name="Quirk P.G."/>
            <person name="Krulwich T.A."/>
        </authorList>
    </citation>
    <scope>NUCLEOTIDE SEQUENCE</scope>
</reference>
<dbReference type="EMBL" id="UFQT01001123">
    <property type="protein sequence ID" value="SSX29036.1"/>
    <property type="molecule type" value="Genomic_DNA"/>
</dbReference>
<feature type="compositionally biased region" description="Low complexity" evidence="1">
    <location>
        <begin position="219"/>
        <end position="231"/>
    </location>
</feature>
<keyword evidence="2" id="KW-0812">Transmembrane</keyword>
<organism evidence="3">
    <name type="scientific">Culicoides sonorensis</name>
    <name type="common">Biting midge</name>
    <dbReference type="NCBI Taxonomy" id="179676"/>
    <lineage>
        <taxon>Eukaryota</taxon>
        <taxon>Metazoa</taxon>
        <taxon>Ecdysozoa</taxon>
        <taxon>Arthropoda</taxon>
        <taxon>Hexapoda</taxon>
        <taxon>Insecta</taxon>
        <taxon>Pterygota</taxon>
        <taxon>Neoptera</taxon>
        <taxon>Endopterygota</taxon>
        <taxon>Diptera</taxon>
        <taxon>Nematocera</taxon>
        <taxon>Chironomoidea</taxon>
        <taxon>Ceratopogonidae</taxon>
        <taxon>Ceratopogoninae</taxon>
        <taxon>Culicoides</taxon>
        <taxon>Monoculicoides</taxon>
    </lineage>
</organism>
<feature type="compositionally biased region" description="Low complexity" evidence="1">
    <location>
        <begin position="726"/>
        <end position="736"/>
    </location>
</feature>
<feature type="compositionally biased region" description="Polar residues" evidence="1">
    <location>
        <begin position="551"/>
        <end position="569"/>
    </location>
</feature>
<gene>
    <name evidence="3" type="primary">CSON000783</name>
</gene>
<feature type="transmembrane region" description="Helical" evidence="2">
    <location>
        <begin position="99"/>
        <end position="122"/>
    </location>
</feature>
<dbReference type="AlphaFoldDB" id="A0A336MFR6"/>
<dbReference type="OMA" id="HEYNEPS"/>
<keyword evidence="2" id="KW-1133">Transmembrane helix</keyword>
<evidence type="ECO:0000256" key="1">
    <source>
        <dbReference type="SAM" id="MobiDB-lite"/>
    </source>
</evidence>
<sequence>MSLARRRNRYSYLIKLSGAFGLASALTCALVTVTTTVLHMSRLQSLRECDYQVKTRTCTCYTQPQADNLVTEDPGVRFVFDSTADCGVVHGALYSCLRAVFGLSVAGVLVAVFSCMLVYQLLSHERKKMYWEQLELRCRSLYSTQPPPSVSTVGPIIGTPRNTACRCCEQCHAHRNALATATYPWEPESRFWIPGQAGNFYSPNPGSDDMTQGPRQLQGRNTNNTGNRGPGWSWPRMPWQRANDQRGFRQTPSSPDSQYGFSNNSVPDGANATAMTTVQSNYTLINAPYGVWGPPPPYSDPNSPARRMNNNGRYQYISSVPMQAMQPTTVVIQGEMQVANVQNVQTIEHHQRAVETPPITYSPSAQAQLLAAVPQMRKQRQQQAIKYNKDSSNFENTQSDSDGPSRDKFSNTLPVRKVKKRHIDYNQGGKSIGAGANNVTQQRVTVQEIFRNQTTVVEHEYNEPSVVVNAPGTSTRPDTQQHDEQNINVRHSRRSKMTSKGVENTGFQEHAQNPGQESDHCKQGQEPAESEVYFGDVSSCCNISVQNDNFYDDSSSNGGHRNKRSTPNTSSSDKSFSKEDDDYLAQRFGKREPSVRSRLPFPQIPEIYDPSPVVSPRASLIPKDISRQSMCSVDSSTGDKTDYTDLSPATPINPPYTVNNEPSPFVASIPYSSNDQSQEAHKRLTKNLQDVFLNTEINGKTSSDTSPLTMITYDHSSGPSPTFNYAGGQQSSASSSMRSPKNFNVNLTPKSRSSYRSNDATPIKHSEKLTSSPSDCWQDQHDRRL</sequence>
<feature type="compositionally biased region" description="Polar residues" evidence="1">
    <location>
        <begin position="737"/>
        <end position="760"/>
    </location>
</feature>
<keyword evidence="2" id="KW-0472">Membrane</keyword>
<accession>A0A336MFR6</accession>
<evidence type="ECO:0000256" key="2">
    <source>
        <dbReference type="SAM" id="Phobius"/>
    </source>
</evidence>
<feature type="region of interest" description="Disordered" evidence="1">
    <location>
        <begin position="720"/>
        <end position="785"/>
    </location>
</feature>
<feature type="region of interest" description="Disordered" evidence="1">
    <location>
        <begin position="551"/>
        <end position="581"/>
    </location>
</feature>
<feature type="compositionally biased region" description="Polar residues" evidence="1">
    <location>
        <begin position="381"/>
        <end position="402"/>
    </location>
</feature>
<feature type="region of interest" description="Disordered" evidence="1">
    <location>
        <begin position="375"/>
        <end position="414"/>
    </location>
</feature>
<name>A0A336MFR6_CULSO</name>
<dbReference type="PANTHER" id="PTHR39952">
    <property type="entry name" value="FI02073P"/>
    <property type="match status" value="1"/>
</dbReference>
<feature type="region of interest" description="Disordered" evidence="1">
    <location>
        <begin position="467"/>
        <end position="529"/>
    </location>
</feature>
<proteinExistence type="predicted"/>
<dbReference type="PANTHER" id="PTHR39952:SF1">
    <property type="match status" value="1"/>
</dbReference>
<feature type="region of interest" description="Disordered" evidence="1">
    <location>
        <begin position="204"/>
        <end position="239"/>
    </location>
</feature>
<feature type="region of interest" description="Disordered" evidence="1">
    <location>
        <begin position="630"/>
        <end position="658"/>
    </location>
</feature>
<protein>
    <submittedName>
        <fullName evidence="3">CSON000783 protein</fullName>
    </submittedName>
</protein>